<accession>A0A7X6DTM7</accession>
<comment type="caution">
    <text evidence="3">The sequence shown here is derived from an EMBL/GenBank/DDBJ whole genome shotgun (WGS) entry which is preliminary data.</text>
</comment>
<dbReference type="SUPFAM" id="SSF52540">
    <property type="entry name" value="P-loop containing nucleoside triphosphate hydrolases"/>
    <property type="match status" value="1"/>
</dbReference>
<dbReference type="Pfam" id="PF01935">
    <property type="entry name" value="DUF87"/>
    <property type="match status" value="1"/>
</dbReference>
<feature type="domain" description="TraD/TraG TraM recognition site" evidence="2">
    <location>
        <begin position="298"/>
        <end position="399"/>
    </location>
</feature>
<keyword evidence="4" id="KW-1185">Reference proteome</keyword>
<keyword evidence="3" id="KW-0238">DNA-binding</keyword>
<dbReference type="PANTHER" id="PTHR30121:SF6">
    <property type="entry name" value="SLR6007 PROTEIN"/>
    <property type="match status" value="1"/>
</dbReference>
<evidence type="ECO:0000313" key="4">
    <source>
        <dbReference type="Proteomes" id="UP000534783"/>
    </source>
</evidence>
<evidence type="ECO:0000313" key="3">
    <source>
        <dbReference type="EMBL" id="NKE72828.1"/>
    </source>
</evidence>
<dbReference type="Gene3D" id="3.40.50.300">
    <property type="entry name" value="P-loop containing nucleotide triphosphate hydrolases"/>
    <property type="match status" value="2"/>
</dbReference>
<dbReference type="Proteomes" id="UP000534783">
    <property type="component" value="Unassembled WGS sequence"/>
</dbReference>
<dbReference type="InterPro" id="IPR002789">
    <property type="entry name" value="HerA_central"/>
</dbReference>
<name>A0A7X6DTM7_9BACT</name>
<sequence length="509" mass="57585">MSEAERIDYFGPRPGVVLGYNGESGREIFLSDRLLTQHMAVVGSSGAGKTCFLLSLIYQQIRRGGAVIFMDGKRRHSGFAKMAWLAQACGRAADLRVIDPQDPTLSHAYNPLLAKDAEKEAGVVASKIHKLMPSVPEGHPASYYSNLAYEAILKMVRALHRLKRSFSYRDVLALFESPDQAFRILRQELYNDSNFESLIEVEKFVRKFKTMGQMSDLLSGLISELGAISSRPMGDFLCRPVSDVDFYQAIKKGQIIYAALPRLQETKKSEKLGKVILTDLQSSIGAIYSEKDFQPLMPALVVLDEFGSYAIPDFSVVFEQAREAGIAVVAAFQLTSQLSDIEKGLSKGFLETVMGNTETKVFLKLKSLESALWASDFFGQEIRWFAQVSEGQSTSDSEQVISLSRYVNPRRTEGQSSSLAQRQMYDQKVRPEILLHQLEVGEAFINWQREPVKVKLSWVEPEIPPGWDYARVLPRFRRKEPTPLGLWERINRKIYQDIRNEMNREKKAE</sequence>
<feature type="domain" description="Helicase HerA central" evidence="1">
    <location>
        <begin position="32"/>
        <end position="137"/>
    </location>
</feature>
<dbReference type="InterPro" id="IPR051162">
    <property type="entry name" value="T4SS_component"/>
</dbReference>
<dbReference type="CDD" id="cd01127">
    <property type="entry name" value="TrwB_TraG_TraD_VirD4"/>
    <property type="match status" value="1"/>
</dbReference>
<protein>
    <submittedName>
        <fullName evidence="3">Type IV secretion system DNA-binding domain-containing protein</fullName>
    </submittedName>
</protein>
<dbReference type="AlphaFoldDB" id="A0A7X6DTM7"/>
<proteinExistence type="predicted"/>
<reference evidence="3 4" key="1">
    <citation type="journal article" date="2020" name="Nature">
        <title>Bacterial chemolithoautotrophy via manganese oxidation.</title>
        <authorList>
            <person name="Yu H."/>
            <person name="Leadbetter J.R."/>
        </authorList>
    </citation>
    <scope>NUCLEOTIDE SEQUENCE [LARGE SCALE GENOMIC DNA]</scope>
    <source>
        <strain evidence="3 4">Mn-1</strain>
    </source>
</reference>
<dbReference type="GO" id="GO:0003677">
    <property type="term" value="F:DNA binding"/>
    <property type="evidence" value="ECO:0007669"/>
    <property type="project" value="UniProtKB-KW"/>
</dbReference>
<evidence type="ECO:0000259" key="1">
    <source>
        <dbReference type="Pfam" id="PF01935"/>
    </source>
</evidence>
<dbReference type="InterPro" id="IPR032689">
    <property type="entry name" value="TraG-D_C"/>
</dbReference>
<dbReference type="Pfam" id="PF12696">
    <property type="entry name" value="TraG-D_C"/>
    <property type="match status" value="1"/>
</dbReference>
<evidence type="ECO:0000259" key="2">
    <source>
        <dbReference type="Pfam" id="PF12696"/>
    </source>
</evidence>
<gene>
    <name evidence="3" type="ORF">MNODULE_18925</name>
</gene>
<organism evidence="3 4">
    <name type="scientific">Candidatus Manganitrophus noduliformans</name>
    <dbReference type="NCBI Taxonomy" id="2606439"/>
    <lineage>
        <taxon>Bacteria</taxon>
        <taxon>Pseudomonadati</taxon>
        <taxon>Nitrospirota</taxon>
        <taxon>Nitrospiria</taxon>
        <taxon>Candidatus Troglogloeales</taxon>
        <taxon>Candidatus Manganitrophaceae</taxon>
        <taxon>Candidatus Manganitrophus</taxon>
    </lineage>
</organism>
<dbReference type="PANTHER" id="PTHR30121">
    <property type="entry name" value="UNCHARACTERIZED PROTEIN YJGR-RELATED"/>
    <property type="match status" value="1"/>
</dbReference>
<dbReference type="InterPro" id="IPR027417">
    <property type="entry name" value="P-loop_NTPase"/>
</dbReference>
<dbReference type="RefSeq" id="WP_168062765.1">
    <property type="nucleotide sequence ID" value="NZ_VTOW01000004.1"/>
</dbReference>
<dbReference type="EMBL" id="VTOW01000004">
    <property type="protein sequence ID" value="NKE72828.1"/>
    <property type="molecule type" value="Genomic_DNA"/>
</dbReference>